<sequence length="1201" mass="133365">MGSKEFNQDLATSKAAEISGVSGVRRGDSDGEVVFTWSPNNAEISLEIRILVLDVDMYPQSSSVMIFTESDSSWIDVSSVLKRLSASLAKKKIQAMIKAVAEKLLAKAEFEADSCETAESDDTFDSEDCGGTEWEYDDIFDGPPFARTPSRPTPDQQIAAPPSSRRLKKDLQIVQSAGLSVGVFPRRPLRDAEFFSLSLRVAKLGIPEHALEAWGLKDREYLVLLCRFPPHYPTIPELLETTFDEWKPEFRFGKCSRPKPSIETARLAFKAMSDPNSDAKQTATSDDKSEATDASGDFVPLYMSNSINMLMNGEFLRLLKMRRSDGVSWDEALDRQKFFVGGGDSAPRQANLSNSDTSDTPVSENAMPSLGHDYALDDEEYFSLPMVAMQFALRRLARCTKYCMVCHQRLEDEFEALKPYVCSSPLCTYQFVSLGLGSSIEHEIISNPYVVDLLISFFAAALASPVSLRQFPVGLSLKSVVTGSKEKPAAHIVAEACFYDRLIRFSPDDYQKHGSIRVGDSIVVVVEGAEKYPMVSILNGSLESHVCKVTEATAGIYTFEVVATLERPFHVLGISESEPPTQLSNPVKTWVQVWIFQYSHYVDNINKADQPTALNMILRGIPSVLDMRTHLLNNPSQGLASWNRIDKNSLTLLQWIVSSNRSLILQDDAVPDLSKTINESDQSQATVASNPNKVQGLPPYWMQFRFLQGTPERERLFTKELMAVSQSNSAESQFPTIFAWHGSRLENWHSIIRTGLDFKNVLNGRSFGHGVYMSNQLSVSLSYSGGMRNLPLSPAGEAPSHWPNSQLKPGAAISICEVINRPREFVAELPHYVVNKIEWIQCRYLFVAVDPTSQAKRQPFPTKLREAWAGCVSQCPSRELLSAQGKQVGIPLSALPSNRRRLGQSDGTGNHDLGPSPMQETPNESLDSDHGETDHELLADSDDEVIRDFMACASKRRGSTMGPHSKRSSKLTSAAHSRKVSKQSSTIRFKTDFVPGSLDLQSLPKLPEPSWAATSPVALKSLNRAIKELHEIQSKEDPWSLGWYIDFDSLENIFHWIVELHSFELELPLAQDMEQNGCTSIVLEFRFSSNFPFSPPFVRVIRPRFLPFAKGGGGHVTAGGAICSEMLTNSGWSAAMTIEKVLLQIRLGLTELDPPARLDKTNGTKKARDYGIGEAIDAYQRAAKAHGWLISKEDLKHIGYA</sequence>
<feature type="region of interest" description="Disordered" evidence="5">
    <location>
        <begin position="344"/>
        <end position="363"/>
    </location>
</feature>
<evidence type="ECO:0000256" key="2">
    <source>
        <dbReference type="ARBA" id="ARBA00022679"/>
    </source>
</evidence>
<dbReference type="InterPro" id="IPR016135">
    <property type="entry name" value="UBQ-conjugating_enzyme/RWD"/>
</dbReference>
<dbReference type="Gene3D" id="3.90.228.10">
    <property type="match status" value="1"/>
</dbReference>
<keyword evidence="2" id="KW-0808">Transferase</keyword>
<dbReference type="InterPro" id="IPR000608">
    <property type="entry name" value="UBC"/>
</dbReference>
<dbReference type="InterPro" id="IPR051838">
    <property type="entry name" value="ARTD_PARP"/>
</dbReference>
<accession>A0A9P8QGY2</accession>
<dbReference type="Proteomes" id="UP000827724">
    <property type="component" value="Unassembled WGS sequence"/>
</dbReference>
<keyword evidence="8" id="KW-1185">Reference proteome</keyword>
<keyword evidence="4" id="KW-0520">NAD</keyword>
<dbReference type="OrthoDB" id="109543at2759"/>
<dbReference type="CDD" id="cd23802">
    <property type="entry name" value="UBCc_UBE2Q"/>
    <property type="match status" value="1"/>
</dbReference>
<reference evidence="7" key="1">
    <citation type="submission" date="2021-08" db="EMBL/GenBank/DDBJ databases">
        <title>Chromosome-Level Trichoderma cornu-damae using Hi-C Data.</title>
        <authorList>
            <person name="Kim C.S."/>
        </authorList>
    </citation>
    <scope>NUCLEOTIDE SEQUENCE</scope>
    <source>
        <strain evidence="7">KA19-0412C</strain>
    </source>
</reference>
<feature type="compositionally biased region" description="Basic residues" evidence="5">
    <location>
        <begin position="954"/>
        <end position="969"/>
    </location>
</feature>
<evidence type="ECO:0000256" key="4">
    <source>
        <dbReference type="ARBA" id="ARBA00023027"/>
    </source>
</evidence>
<name>A0A9P8QGY2_9HYPO</name>
<evidence type="ECO:0000256" key="3">
    <source>
        <dbReference type="ARBA" id="ARBA00022695"/>
    </source>
</evidence>
<dbReference type="Gene3D" id="3.10.110.10">
    <property type="entry name" value="Ubiquitin Conjugating Enzyme"/>
    <property type="match status" value="1"/>
</dbReference>
<dbReference type="PANTHER" id="PTHR21328">
    <property type="entry name" value="POLY ADP-RIBOSE POLYMERASE FAMILY, MEMBER PARP"/>
    <property type="match status" value="1"/>
</dbReference>
<dbReference type="SMART" id="SM00212">
    <property type="entry name" value="UBCc"/>
    <property type="match status" value="1"/>
</dbReference>
<dbReference type="Pfam" id="PF00644">
    <property type="entry name" value="PARP"/>
    <property type="match status" value="1"/>
</dbReference>
<comment type="caution">
    <text evidence="7">The sequence shown here is derived from an EMBL/GenBank/DDBJ whole genome shotgun (WGS) entry which is preliminary data.</text>
</comment>
<keyword evidence="3" id="KW-0548">Nucleotidyltransferase</keyword>
<feature type="region of interest" description="Disordered" evidence="5">
    <location>
        <begin position="953"/>
        <end position="983"/>
    </location>
</feature>
<evidence type="ECO:0000313" key="8">
    <source>
        <dbReference type="Proteomes" id="UP000827724"/>
    </source>
</evidence>
<evidence type="ECO:0000259" key="6">
    <source>
        <dbReference type="PROSITE" id="PS50127"/>
    </source>
</evidence>
<dbReference type="SUPFAM" id="SSF56399">
    <property type="entry name" value="ADP-ribosylation"/>
    <property type="match status" value="1"/>
</dbReference>
<dbReference type="GO" id="GO:0003950">
    <property type="term" value="F:NAD+ poly-ADP-ribosyltransferase activity"/>
    <property type="evidence" value="ECO:0007669"/>
    <property type="project" value="InterPro"/>
</dbReference>
<dbReference type="EMBL" id="JAIWOZ010000005">
    <property type="protein sequence ID" value="KAH6604885.1"/>
    <property type="molecule type" value="Genomic_DNA"/>
</dbReference>
<evidence type="ECO:0000256" key="1">
    <source>
        <dbReference type="ARBA" id="ARBA00022676"/>
    </source>
</evidence>
<dbReference type="PROSITE" id="PS50127">
    <property type="entry name" value="UBC_2"/>
    <property type="match status" value="1"/>
</dbReference>
<dbReference type="GO" id="GO:0016779">
    <property type="term" value="F:nucleotidyltransferase activity"/>
    <property type="evidence" value="ECO:0007669"/>
    <property type="project" value="UniProtKB-KW"/>
</dbReference>
<protein>
    <recommendedName>
        <fullName evidence="6">UBC core domain-containing protein</fullName>
    </recommendedName>
</protein>
<evidence type="ECO:0000313" key="7">
    <source>
        <dbReference type="EMBL" id="KAH6604885.1"/>
    </source>
</evidence>
<keyword evidence="1" id="KW-0328">Glycosyltransferase</keyword>
<feature type="region of interest" description="Disordered" evidence="5">
    <location>
        <begin position="891"/>
        <end position="940"/>
    </location>
</feature>
<gene>
    <name evidence="7" type="ORF">Trco_006592</name>
</gene>
<dbReference type="Pfam" id="PF00179">
    <property type="entry name" value="UQ_con"/>
    <property type="match status" value="1"/>
</dbReference>
<feature type="compositionally biased region" description="Basic and acidic residues" evidence="5">
    <location>
        <begin position="927"/>
        <end position="938"/>
    </location>
</feature>
<proteinExistence type="predicted"/>
<dbReference type="SUPFAM" id="SSF54495">
    <property type="entry name" value="UBC-like"/>
    <property type="match status" value="1"/>
</dbReference>
<feature type="compositionally biased region" description="Polar residues" evidence="5">
    <location>
        <begin position="348"/>
        <end position="363"/>
    </location>
</feature>
<feature type="domain" description="UBC core" evidence="6">
    <location>
        <begin position="1020"/>
        <end position="1192"/>
    </location>
</feature>
<feature type="region of interest" description="Disordered" evidence="5">
    <location>
        <begin position="273"/>
        <end position="292"/>
    </location>
</feature>
<evidence type="ECO:0000256" key="5">
    <source>
        <dbReference type="SAM" id="MobiDB-lite"/>
    </source>
</evidence>
<dbReference type="InterPro" id="IPR012317">
    <property type="entry name" value="Poly(ADP-ribose)pol_cat_dom"/>
</dbReference>
<feature type="compositionally biased region" description="Polar residues" evidence="5">
    <location>
        <begin position="274"/>
        <end position="284"/>
    </location>
</feature>
<dbReference type="AlphaFoldDB" id="A0A9P8QGY2"/>
<organism evidence="7 8">
    <name type="scientific">Trichoderma cornu-damae</name>
    <dbReference type="NCBI Taxonomy" id="654480"/>
    <lineage>
        <taxon>Eukaryota</taxon>
        <taxon>Fungi</taxon>
        <taxon>Dikarya</taxon>
        <taxon>Ascomycota</taxon>
        <taxon>Pezizomycotina</taxon>
        <taxon>Sordariomycetes</taxon>
        <taxon>Hypocreomycetidae</taxon>
        <taxon>Hypocreales</taxon>
        <taxon>Hypocreaceae</taxon>
        <taxon>Trichoderma</taxon>
    </lineage>
</organism>